<dbReference type="AlphaFoldDB" id="A0A914WXI6"/>
<name>A0A914WXI6_9BILA</name>
<keyword evidence="2" id="KW-1185">Reference proteome</keyword>
<dbReference type="WBParaSite" id="PSAMB.scaffold5633size11230.g26981.t1">
    <property type="protein sequence ID" value="PSAMB.scaffold5633size11230.g26981.t1"/>
    <property type="gene ID" value="PSAMB.scaffold5633size11230.g26981"/>
</dbReference>
<accession>A0A914WXI6</accession>
<organism evidence="2 3">
    <name type="scientific">Plectus sambesii</name>
    <dbReference type="NCBI Taxonomy" id="2011161"/>
    <lineage>
        <taxon>Eukaryota</taxon>
        <taxon>Metazoa</taxon>
        <taxon>Ecdysozoa</taxon>
        <taxon>Nematoda</taxon>
        <taxon>Chromadorea</taxon>
        <taxon>Plectida</taxon>
        <taxon>Plectina</taxon>
        <taxon>Plectoidea</taxon>
        <taxon>Plectidae</taxon>
        <taxon>Plectus</taxon>
    </lineage>
</organism>
<dbReference type="Proteomes" id="UP000887566">
    <property type="component" value="Unplaced"/>
</dbReference>
<reference evidence="3" key="1">
    <citation type="submission" date="2022-11" db="UniProtKB">
        <authorList>
            <consortium name="WormBaseParasite"/>
        </authorList>
    </citation>
    <scope>IDENTIFICATION</scope>
</reference>
<evidence type="ECO:0000313" key="2">
    <source>
        <dbReference type="Proteomes" id="UP000887566"/>
    </source>
</evidence>
<sequence>MLKKNRSPWSYGESIDMDEDDTHEFKMHRVVCLEEISTYDEARSRSKIVRTKQPASKLANNSFSTFAYTVNPDCDHLLLSLHDTLGRFKPPVPPERVSLQFLTIDNPVDDSKPESAPLTQQNTPTEQRRHVIRTSNCWCEKEATTTKGCYTPRYLVVIAVSPWNWSRTQRGSVDAIMPPVFQNEEGLCYKRRAASNANWSIDAICQVTEDVLTTYYEDKRERLEKQIVDLNDRYSWCSVL</sequence>
<feature type="region of interest" description="Disordered" evidence="1">
    <location>
        <begin position="106"/>
        <end position="127"/>
    </location>
</feature>
<proteinExistence type="predicted"/>
<protein>
    <submittedName>
        <fullName evidence="3">Uncharacterized protein</fullName>
    </submittedName>
</protein>
<evidence type="ECO:0000313" key="3">
    <source>
        <dbReference type="WBParaSite" id="PSAMB.scaffold5633size11230.g26981.t1"/>
    </source>
</evidence>
<evidence type="ECO:0000256" key="1">
    <source>
        <dbReference type="SAM" id="MobiDB-lite"/>
    </source>
</evidence>